<comment type="caution">
    <text evidence="3">The sequence shown here is derived from an EMBL/GenBank/DDBJ whole genome shotgun (WGS) entry which is preliminary data.</text>
</comment>
<dbReference type="Pfam" id="PF01535">
    <property type="entry name" value="PPR"/>
    <property type="match status" value="2"/>
</dbReference>
<proteinExistence type="predicted"/>
<dbReference type="Gene3D" id="1.25.40.10">
    <property type="entry name" value="Tetratricopeptide repeat domain"/>
    <property type="match status" value="3"/>
</dbReference>
<dbReference type="AlphaFoldDB" id="A0A540MPV1"/>
<evidence type="ECO:0000256" key="2">
    <source>
        <dbReference type="PROSITE-ProRule" id="PRU00708"/>
    </source>
</evidence>
<evidence type="ECO:0008006" key="5">
    <source>
        <dbReference type="Google" id="ProtNLM"/>
    </source>
</evidence>
<keyword evidence="4" id="KW-1185">Reference proteome</keyword>
<feature type="repeat" description="PPR" evidence="2">
    <location>
        <begin position="194"/>
        <end position="229"/>
    </location>
</feature>
<feature type="repeat" description="PPR" evidence="2">
    <location>
        <begin position="6"/>
        <end position="40"/>
    </location>
</feature>
<dbReference type="PROSITE" id="PS51375">
    <property type="entry name" value="PPR"/>
    <property type="match status" value="3"/>
</dbReference>
<organism evidence="3 4">
    <name type="scientific">Malus baccata</name>
    <name type="common">Siberian crab apple</name>
    <name type="synonym">Pyrus baccata</name>
    <dbReference type="NCBI Taxonomy" id="106549"/>
    <lineage>
        <taxon>Eukaryota</taxon>
        <taxon>Viridiplantae</taxon>
        <taxon>Streptophyta</taxon>
        <taxon>Embryophyta</taxon>
        <taxon>Tracheophyta</taxon>
        <taxon>Spermatophyta</taxon>
        <taxon>Magnoliopsida</taxon>
        <taxon>eudicotyledons</taxon>
        <taxon>Gunneridae</taxon>
        <taxon>Pentapetalae</taxon>
        <taxon>rosids</taxon>
        <taxon>fabids</taxon>
        <taxon>Rosales</taxon>
        <taxon>Rosaceae</taxon>
        <taxon>Amygdaloideae</taxon>
        <taxon>Maleae</taxon>
        <taxon>Malus</taxon>
    </lineage>
</organism>
<dbReference type="Proteomes" id="UP000315295">
    <property type="component" value="Unassembled WGS sequence"/>
</dbReference>
<dbReference type="STRING" id="106549.A0A540MPV1"/>
<dbReference type="EMBL" id="VIEB01000219">
    <property type="protein sequence ID" value="TQE00253.1"/>
    <property type="molecule type" value="Genomic_DNA"/>
</dbReference>
<dbReference type="PROSITE" id="PS51257">
    <property type="entry name" value="PROKAR_LIPOPROTEIN"/>
    <property type="match status" value="1"/>
</dbReference>
<dbReference type="PANTHER" id="PTHR24015">
    <property type="entry name" value="OS07G0578800 PROTEIN-RELATED"/>
    <property type="match status" value="1"/>
</dbReference>
<feature type="repeat" description="PPR" evidence="2">
    <location>
        <begin position="277"/>
        <end position="311"/>
    </location>
</feature>
<gene>
    <name evidence="3" type="ORF">C1H46_014171</name>
</gene>
<evidence type="ECO:0000313" key="4">
    <source>
        <dbReference type="Proteomes" id="UP000315295"/>
    </source>
</evidence>
<dbReference type="FunFam" id="1.25.40.10:FF:000344">
    <property type="entry name" value="Pentatricopeptide repeat-containing protein"/>
    <property type="match status" value="1"/>
</dbReference>
<dbReference type="Pfam" id="PF13041">
    <property type="entry name" value="PPR_2"/>
    <property type="match status" value="2"/>
</dbReference>
<dbReference type="InterPro" id="IPR002885">
    <property type="entry name" value="PPR_rpt"/>
</dbReference>
<sequence length="319" mass="34721">MGSERNLVSWSAMVSCFVNNDMGYEAISTFLHMLEHGFYPNEYCFSSVIRACLNARNIGIGKILFGSVIKSGYLGSDVRVGCSLIDMFAKGSGDLGEAYMFAQMGFPREAIDLYVDMLLSGLMPDQFALSGVILACTKLESLSLGQQLHSWVIQSGLALGHCVGCCLVDMYSKCAADGSINDARKVFNRMLNNNVVSWTAIINGYVQSGKGDEEAIKLFVEMMSGLVLPNHFTFSSILKTSANLLDLRTGEQAHSLAVKSGQVEDAHKSFDVLYEKILVSYNTVVDAYAKHSDAEEAFGLFHEIQDTGFGAGAFTFSSL</sequence>
<accession>A0A540MPV1</accession>
<dbReference type="NCBIfam" id="TIGR00756">
    <property type="entry name" value="PPR"/>
    <property type="match status" value="3"/>
</dbReference>
<keyword evidence="1" id="KW-0677">Repeat</keyword>
<dbReference type="InterPro" id="IPR011990">
    <property type="entry name" value="TPR-like_helical_dom_sf"/>
</dbReference>
<dbReference type="GO" id="GO:0003723">
    <property type="term" value="F:RNA binding"/>
    <property type="evidence" value="ECO:0007669"/>
    <property type="project" value="InterPro"/>
</dbReference>
<name>A0A540MPV1_MALBA</name>
<protein>
    <recommendedName>
        <fullName evidence="5">Pentacotripeptide-repeat region of PRORP domain-containing protein</fullName>
    </recommendedName>
</protein>
<evidence type="ECO:0000256" key="1">
    <source>
        <dbReference type="ARBA" id="ARBA00022737"/>
    </source>
</evidence>
<dbReference type="GO" id="GO:0009451">
    <property type="term" value="P:RNA modification"/>
    <property type="evidence" value="ECO:0007669"/>
    <property type="project" value="InterPro"/>
</dbReference>
<evidence type="ECO:0000313" key="3">
    <source>
        <dbReference type="EMBL" id="TQE00253.1"/>
    </source>
</evidence>
<reference evidence="3 4" key="1">
    <citation type="journal article" date="2019" name="G3 (Bethesda)">
        <title>Sequencing of a Wild Apple (Malus baccata) Genome Unravels the Differences Between Cultivated and Wild Apple Species Regarding Disease Resistance and Cold Tolerance.</title>
        <authorList>
            <person name="Chen X."/>
        </authorList>
    </citation>
    <scope>NUCLEOTIDE SEQUENCE [LARGE SCALE GENOMIC DNA]</scope>
    <source>
        <strain evidence="4">cv. Shandingzi</strain>
        <tissue evidence="3">Leaves</tissue>
    </source>
</reference>
<dbReference type="InterPro" id="IPR046960">
    <property type="entry name" value="PPR_At4g14850-like_plant"/>
</dbReference>